<keyword evidence="4" id="KW-0378">Hydrolase</keyword>
<comment type="similarity">
    <text evidence="1">To endonucleases of group I introns of fungi and phage.</text>
</comment>
<gene>
    <name evidence="7" type="primary">orf324</name>
</gene>
<dbReference type="GO" id="GO:0004519">
    <property type="term" value="F:endonuclease activity"/>
    <property type="evidence" value="ECO:0007669"/>
    <property type="project" value="UniProtKB-KW"/>
</dbReference>
<dbReference type="AlphaFoldDB" id="A0A290QUD1"/>
<feature type="compositionally biased region" description="Basic and acidic residues" evidence="5">
    <location>
        <begin position="239"/>
        <end position="248"/>
    </location>
</feature>
<dbReference type="EMBL" id="KY986975">
    <property type="protein sequence ID" value="ATC70085.1"/>
    <property type="molecule type" value="Genomic_DNA"/>
</dbReference>
<dbReference type="PROSITE" id="PS50164">
    <property type="entry name" value="GIY_YIG"/>
    <property type="match status" value="1"/>
</dbReference>
<dbReference type="Pfam" id="PF07460">
    <property type="entry name" value="NUMOD3"/>
    <property type="match status" value="3"/>
</dbReference>
<dbReference type="InterPro" id="IPR010896">
    <property type="entry name" value="NUMOD1"/>
</dbReference>
<reference evidence="7" key="1">
    <citation type="submission" date="2017-04" db="EMBL/GenBank/DDBJ databases">
        <authorList>
            <person name="Afonso C.L."/>
            <person name="Miller P.J."/>
            <person name="Scott M.A."/>
            <person name="Spackman E."/>
            <person name="Goraichik I."/>
            <person name="Dimitrov K.M."/>
            <person name="Suarez D.L."/>
            <person name="Swayne D.E."/>
        </authorList>
    </citation>
    <scope>NUCLEOTIDE SEQUENCE</scope>
</reference>
<feature type="region of interest" description="Disordered" evidence="5">
    <location>
        <begin position="237"/>
        <end position="256"/>
    </location>
</feature>
<dbReference type="InterPro" id="IPR003647">
    <property type="entry name" value="Intron_nuc_1_rpt"/>
</dbReference>
<feature type="domain" description="GIY-YIG" evidence="6">
    <location>
        <begin position="72"/>
        <end position="158"/>
    </location>
</feature>
<evidence type="ECO:0000256" key="4">
    <source>
        <dbReference type="ARBA" id="ARBA00022801"/>
    </source>
</evidence>
<dbReference type="InterPro" id="IPR000305">
    <property type="entry name" value="GIY-YIG_endonuc"/>
</dbReference>
<evidence type="ECO:0000256" key="2">
    <source>
        <dbReference type="ARBA" id="ARBA00022722"/>
    </source>
</evidence>
<dbReference type="GO" id="GO:0016787">
    <property type="term" value="F:hydrolase activity"/>
    <property type="evidence" value="ECO:0007669"/>
    <property type="project" value="UniProtKB-KW"/>
</dbReference>
<name>A0A290QUD1_9PLEO</name>
<keyword evidence="3" id="KW-0255">Endonuclease</keyword>
<keyword evidence="7" id="KW-0496">Mitochondrion</keyword>
<dbReference type="Pfam" id="PF01541">
    <property type="entry name" value="GIY-YIG"/>
    <property type="match status" value="1"/>
</dbReference>
<accession>A0A290QUD1</accession>
<dbReference type="InterPro" id="IPR006350">
    <property type="entry name" value="Intron_endoG1"/>
</dbReference>
<evidence type="ECO:0000256" key="5">
    <source>
        <dbReference type="SAM" id="MobiDB-lite"/>
    </source>
</evidence>
<dbReference type="SMART" id="SM00497">
    <property type="entry name" value="IENR1"/>
    <property type="match status" value="1"/>
</dbReference>
<evidence type="ECO:0000259" key="6">
    <source>
        <dbReference type="PROSITE" id="PS50164"/>
    </source>
</evidence>
<dbReference type="NCBIfam" id="TIGR01453">
    <property type="entry name" value="grpIintron_endo"/>
    <property type="match status" value="1"/>
</dbReference>
<geneLocation type="mitochondrion" evidence="7"/>
<dbReference type="CDD" id="cd10445">
    <property type="entry name" value="GIY-YIG_bI1_like"/>
    <property type="match status" value="1"/>
</dbReference>
<dbReference type="SUPFAM" id="SSF82771">
    <property type="entry name" value="GIY-YIG endonuclease"/>
    <property type="match status" value="1"/>
</dbReference>
<dbReference type="GO" id="GO:0003677">
    <property type="term" value="F:DNA binding"/>
    <property type="evidence" value="ECO:0007669"/>
    <property type="project" value="InterPro"/>
</dbReference>
<proteinExistence type="predicted"/>
<keyword evidence="2" id="KW-0540">Nuclease</keyword>
<dbReference type="InterPro" id="IPR003611">
    <property type="entry name" value="NUMOD3"/>
</dbReference>
<dbReference type="SMART" id="SM00465">
    <property type="entry name" value="GIYc"/>
    <property type="match status" value="1"/>
</dbReference>
<dbReference type="Pfam" id="PF07453">
    <property type="entry name" value="NUMOD1"/>
    <property type="match status" value="1"/>
</dbReference>
<organism evidence="7">
    <name type="scientific">Curvularia trifolii</name>
    <dbReference type="NCBI Taxonomy" id="112171"/>
    <lineage>
        <taxon>Eukaryota</taxon>
        <taxon>Fungi</taxon>
        <taxon>Dikarya</taxon>
        <taxon>Ascomycota</taxon>
        <taxon>Pezizomycotina</taxon>
        <taxon>Dothideomycetes</taxon>
        <taxon>Pleosporomycetidae</taxon>
        <taxon>Pleosporales</taxon>
        <taxon>Pleosporineae</taxon>
        <taxon>Pleosporaceae</taxon>
        <taxon>Curvularia</taxon>
    </lineage>
</organism>
<dbReference type="Gene3D" id="3.40.1440.10">
    <property type="entry name" value="GIY-YIG endonuclease"/>
    <property type="match status" value="1"/>
</dbReference>
<protein>
    <recommendedName>
        <fullName evidence="6">GIY-YIG domain-containing protein</fullName>
    </recommendedName>
</protein>
<dbReference type="SUPFAM" id="SSF64496">
    <property type="entry name" value="DNA-binding domain of intron-encoded endonucleases"/>
    <property type="match status" value="2"/>
</dbReference>
<evidence type="ECO:0000256" key="1">
    <source>
        <dbReference type="ARBA" id="ARBA00010045"/>
    </source>
</evidence>
<evidence type="ECO:0000313" key="7">
    <source>
        <dbReference type="EMBL" id="ATC70085.1"/>
    </source>
</evidence>
<dbReference type="SMART" id="SM00496">
    <property type="entry name" value="IENR2"/>
    <property type="match status" value="4"/>
</dbReference>
<evidence type="ECO:0000256" key="3">
    <source>
        <dbReference type="ARBA" id="ARBA00022759"/>
    </source>
</evidence>
<dbReference type="InterPro" id="IPR035901">
    <property type="entry name" value="GIY-YIG_endonuc_sf"/>
</dbReference>
<sequence length="324" mass="37004">MNVPTQKYSKFSAINPLNHKILFPVRTYSTSTNKEQDQYNTKLSNVNKDSINPLVYVNAYSMKKAILKENTGKSGIYMWTNLLTGDMYIGQSIDLSKRFRKYFTISYIKSRKELIISRALIKYGYANFSVSILEYCDRCDLTAREQHYLDKFNPQYNILKIAGSSLGFKQSEETKLKISKALKGIYTGDKSALFGRFHTEETKKIISLSKAGENNPLYGKTHNEDTKELMRQRALNRKHSCETKDKMSKTHGNPVNIYEKSSSKGFELIGSFVSARRAAKFLGISGSTVIRYMQSGAIFKDRYKFSSAPQPQSSFLWDDDAEAK</sequence>